<dbReference type="InterPro" id="IPR022742">
    <property type="entry name" value="Hydrolase_4"/>
</dbReference>
<feature type="domain" description="Serine aminopeptidase S33" evidence="1">
    <location>
        <begin position="130"/>
        <end position="235"/>
    </location>
</feature>
<gene>
    <name evidence="3" type="primary">LOC100907524</name>
</gene>
<name>A0AAJ6VYF1_9ACAR</name>
<dbReference type="GO" id="GO:0005886">
    <property type="term" value="C:plasma membrane"/>
    <property type="evidence" value="ECO:0007669"/>
    <property type="project" value="TreeGrafter"/>
</dbReference>
<evidence type="ECO:0000313" key="3">
    <source>
        <dbReference type="RefSeq" id="XP_003744475.2"/>
    </source>
</evidence>
<dbReference type="GeneID" id="100907524"/>
<dbReference type="PANTHER" id="PTHR12277:SF81">
    <property type="entry name" value="PROTEIN ABHD13"/>
    <property type="match status" value="1"/>
</dbReference>
<dbReference type="Gene3D" id="3.40.50.1820">
    <property type="entry name" value="alpha/beta hydrolase"/>
    <property type="match status" value="2"/>
</dbReference>
<dbReference type="GO" id="GO:0008474">
    <property type="term" value="F:palmitoyl-(protein) hydrolase activity"/>
    <property type="evidence" value="ECO:0007669"/>
    <property type="project" value="TreeGrafter"/>
</dbReference>
<sequence length="325" mass="36192">MSQQRGVPDCPIGHDNCSPGSTPAPLFEEGTGFNLFKILRRFGSVFCCPPTRCAIMRKLAFQPPNPPTYILKDDETTKNGRRLQVVKSNHLLSERLLSRTREANVFTVRKKDNCQVAMIRLSVEPGESSQYTVLFSHGNATDLGRCFPFVEWFVREFECDVVAYDYSGYGASVGIPSEENMLTDAETVFTYVVSELKLLPKKIILFGESIGSVPALHLATRENVRGLVLQGALASAVKMLFPSYDGNPFGMDCLRNIERVPGVRCPVLFIHGTNDDVVNIEHAKQLISKCPTAVEPLWIPGAGHCDCTHDPRYAERMKTFIETLD</sequence>
<dbReference type="Proteomes" id="UP000694867">
    <property type="component" value="Unplaced"/>
</dbReference>
<protein>
    <submittedName>
        <fullName evidence="3">Alpha/beta hydrolase domain-containing protein aho-3-like</fullName>
    </submittedName>
</protein>
<dbReference type="PANTHER" id="PTHR12277">
    <property type="entry name" value="ALPHA/BETA HYDROLASE DOMAIN-CONTAINING PROTEIN"/>
    <property type="match status" value="1"/>
</dbReference>
<evidence type="ECO:0000313" key="2">
    <source>
        <dbReference type="Proteomes" id="UP000694867"/>
    </source>
</evidence>
<organism evidence="2 3">
    <name type="scientific">Galendromus occidentalis</name>
    <name type="common">western predatory mite</name>
    <dbReference type="NCBI Taxonomy" id="34638"/>
    <lineage>
        <taxon>Eukaryota</taxon>
        <taxon>Metazoa</taxon>
        <taxon>Ecdysozoa</taxon>
        <taxon>Arthropoda</taxon>
        <taxon>Chelicerata</taxon>
        <taxon>Arachnida</taxon>
        <taxon>Acari</taxon>
        <taxon>Parasitiformes</taxon>
        <taxon>Mesostigmata</taxon>
        <taxon>Gamasina</taxon>
        <taxon>Phytoseioidea</taxon>
        <taxon>Phytoseiidae</taxon>
        <taxon>Typhlodrominae</taxon>
        <taxon>Galendromus</taxon>
    </lineage>
</organism>
<dbReference type="SUPFAM" id="SSF53474">
    <property type="entry name" value="alpha/beta-Hydrolases"/>
    <property type="match status" value="1"/>
</dbReference>
<keyword evidence="2" id="KW-1185">Reference proteome</keyword>
<dbReference type="InterPro" id="IPR029058">
    <property type="entry name" value="AB_hydrolase_fold"/>
</dbReference>
<dbReference type="AlphaFoldDB" id="A0AAJ6VYF1"/>
<dbReference type="Pfam" id="PF12146">
    <property type="entry name" value="Hydrolase_4"/>
    <property type="match status" value="1"/>
</dbReference>
<accession>A0AAJ6VYF1</accession>
<dbReference type="KEGG" id="goe:100907524"/>
<reference evidence="3" key="1">
    <citation type="submission" date="2025-08" db="UniProtKB">
        <authorList>
            <consortium name="RefSeq"/>
        </authorList>
    </citation>
    <scope>IDENTIFICATION</scope>
</reference>
<proteinExistence type="predicted"/>
<evidence type="ECO:0000259" key="1">
    <source>
        <dbReference type="Pfam" id="PF12146"/>
    </source>
</evidence>
<dbReference type="GO" id="GO:0010008">
    <property type="term" value="C:endosome membrane"/>
    <property type="evidence" value="ECO:0007669"/>
    <property type="project" value="TreeGrafter"/>
</dbReference>
<dbReference type="RefSeq" id="XP_003744475.2">
    <property type="nucleotide sequence ID" value="XM_003744427.2"/>
</dbReference>